<keyword evidence="2" id="KW-1185">Reference proteome</keyword>
<dbReference type="EMBL" id="KL596843">
    <property type="protein sequence ID" value="KER23596.1"/>
    <property type="molecule type" value="Genomic_DNA"/>
</dbReference>
<protein>
    <submittedName>
        <fullName evidence="1">Uncharacterized protein</fullName>
    </submittedName>
</protein>
<proteinExistence type="predicted"/>
<sequence length="65" mass="7301">MDLGESIGNDEKTSNHQRQRVDGFIMHISALSKAFYESGAPNLKRLYIETGYNRGTQPLVEQANC</sequence>
<organism evidence="1 2">
    <name type="scientific">Opisthorchis viverrini</name>
    <name type="common">Southeast Asian liver fluke</name>
    <dbReference type="NCBI Taxonomy" id="6198"/>
    <lineage>
        <taxon>Eukaryota</taxon>
        <taxon>Metazoa</taxon>
        <taxon>Spiralia</taxon>
        <taxon>Lophotrochozoa</taxon>
        <taxon>Platyhelminthes</taxon>
        <taxon>Trematoda</taxon>
        <taxon>Digenea</taxon>
        <taxon>Opisthorchiida</taxon>
        <taxon>Opisthorchiata</taxon>
        <taxon>Opisthorchiidae</taxon>
        <taxon>Opisthorchis</taxon>
    </lineage>
</organism>
<evidence type="ECO:0000313" key="1">
    <source>
        <dbReference type="EMBL" id="KER23596.1"/>
    </source>
</evidence>
<dbReference type="Proteomes" id="UP000054324">
    <property type="component" value="Unassembled WGS sequence"/>
</dbReference>
<dbReference type="KEGG" id="ovi:T265_08539"/>
<evidence type="ECO:0000313" key="2">
    <source>
        <dbReference type="Proteomes" id="UP000054324"/>
    </source>
</evidence>
<reference evidence="1 2" key="1">
    <citation type="submission" date="2013-11" db="EMBL/GenBank/DDBJ databases">
        <title>Opisthorchis viverrini - life in the bile duct.</title>
        <authorList>
            <person name="Young N.D."/>
            <person name="Nagarajan N."/>
            <person name="Lin S.J."/>
            <person name="Korhonen P.K."/>
            <person name="Jex A.R."/>
            <person name="Hall R.S."/>
            <person name="Safavi-Hemami H."/>
            <person name="Kaewkong W."/>
            <person name="Bertrand D."/>
            <person name="Gao S."/>
            <person name="Seet Q."/>
            <person name="Wongkham S."/>
            <person name="Teh B.T."/>
            <person name="Wongkham C."/>
            <person name="Intapan P.M."/>
            <person name="Maleewong W."/>
            <person name="Yang X."/>
            <person name="Hu M."/>
            <person name="Wang Z."/>
            <person name="Hofmann A."/>
            <person name="Sternberg P.W."/>
            <person name="Tan P."/>
            <person name="Wang J."/>
            <person name="Gasser R.B."/>
        </authorList>
    </citation>
    <scope>NUCLEOTIDE SEQUENCE [LARGE SCALE GENOMIC DNA]</scope>
</reference>
<accession>A0A074Z8R1</accession>
<dbReference type="CTD" id="20322718"/>
<dbReference type="AlphaFoldDB" id="A0A074Z8R1"/>
<dbReference type="GeneID" id="20322718"/>
<dbReference type="RefSeq" id="XP_009172640.1">
    <property type="nucleotide sequence ID" value="XM_009174376.1"/>
</dbReference>
<gene>
    <name evidence="1" type="ORF">T265_08539</name>
</gene>
<name>A0A074Z8R1_OPIVI</name>